<accession>A0ABZ0CXS1</accession>
<reference evidence="2 3" key="1">
    <citation type="submission" date="2023-10" db="EMBL/GenBank/DDBJ databases">
        <title>Bacteria for the degradation of biodegradable plastic PBAT(Polybutylene adipate terephthalate).</title>
        <authorList>
            <person name="Weon H.-Y."/>
            <person name="Yeon J."/>
        </authorList>
    </citation>
    <scope>NUCLEOTIDE SEQUENCE [LARGE SCALE GENOMIC DNA]</scope>
    <source>
        <strain evidence="2 3">SBD 7-3</strain>
    </source>
</reference>
<dbReference type="Proteomes" id="UP001303946">
    <property type="component" value="Chromosome"/>
</dbReference>
<dbReference type="InterPro" id="IPR014976">
    <property type="entry name" value="AbpA_HamA_C"/>
</dbReference>
<dbReference type="RefSeq" id="WP_304303403.1">
    <property type="nucleotide sequence ID" value="NZ_CP136336.1"/>
</dbReference>
<protein>
    <submittedName>
        <fullName evidence="2">Virulence associated protein</fullName>
    </submittedName>
</protein>
<dbReference type="EMBL" id="CP136336">
    <property type="protein sequence ID" value="WOB09725.1"/>
    <property type="molecule type" value="Genomic_DNA"/>
</dbReference>
<keyword evidence="3" id="KW-1185">Reference proteome</keyword>
<evidence type="ECO:0000313" key="2">
    <source>
        <dbReference type="EMBL" id="WOB09725.1"/>
    </source>
</evidence>
<organism evidence="2 3">
    <name type="scientific">Piscinibacter gummiphilus</name>
    <dbReference type="NCBI Taxonomy" id="946333"/>
    <lineage>
        <taxon>Bacteria</taxon>
        <taxon>Pseudomonadati</taxon>
        <taxon>Pseudomonadota</taxon>
        <taxon>Betaproteobacteria</taxon>
        <taxon>Burkholderiales</taxon>
        <taxon>Sphaerotilaceae</taxon>
        <taxon>Piscinibacter</taxon>
    </lineage>
</organism>
<feature type="domain" description="Anti-bacteriophage protein A/HamA C-terminal" evidence="1">
    <location>
        <begin position="43"/>
        <end position="291"/>
    </location>
</feature>
<evidence type="ECO:0000313" key="3">
    <source>
        <dbReference type="Proteomes" id="UP001303946"/>
    </source>
</evidence>
<evidence type="ECO:0000259" key="1">
    <source>
        <dbReference type="Pfam" id="PF08878"/>
    </source>
</evidence>
<sequence>MTPTTTHLAPDEPAAAAIDVAALNQGAKPAYLQHLKLAEPLTLDGGGKCEVWDLEVAADADCLSEWAIRFRQTYCPDSDIDILRAGTGKSRAEYLLELVFPDKSAAPGPGVRSGDFAELLVSDYVEFILGYWVPRGKYAEKGSRNESVKGVDIVGFKCPDAGQPKATDEMLTFEAKAQLGDGKYKNRLQDAVDDSSKDYLRAAETLAAMKRRMHVSGERASMLVVERFQNAVDRPYRLLSGAAAILSGTAFDADGIKGTSITKHNNAGNLSLIAVKGKDLMALAHALYQRAADEA</sequence>
<proteinExistence type="predicted"/>
<name>A0ABZ0CXS1_9BURK</name>
<gene>
    <name evidence="2" type="ORF">RXV79_06590</name>
</gene>
<dbReference type="Pfam" id="PF08878">
    <property type="entry name" value="HamA"/>
    <property type="match status" value="1"/>
</dbReference>